<evidence type="ECO:0000313" key="2">
    <source>
        <dbReference type="EMBL" id="KKW42527.1"/>
    </source>
</evidence>
<protein>
    <submittedName>
        <fullName evidence="2">Uncharacterized protein</fullName>
    </submittedName>
</protein>
<reference evidence="2 3" key="1">
    <citation type="journal article" date="2015" name="Nature">
        <title>rRNA introns, odd ribosomes, and small enigmatic genomes across a large radiation of phyla.</title>
        <authorList>
            <person name="Brown C.T."/>
            <person name="Hug L.A."/>
            <person name="Thomas B.C."/>
            <person name="Sharon I."/>
            <person name="Castelle C.J."/>
            <person name="Singh A."/>
            <person name="Wilkins M.J."/>
            <person name="Williams K.H."/>
            <person name="Banfield J.F."/>
        </authorList>
    </citation>
    <scope>NUCLEOTIDE SEQUENCE [LARGE SCALE GENOMIC DNA]</scope>
</reference>
<accession>A0A0G2AMI1</accession>
<dbReference type="EMBL" id="LCRX01000006">
    <property type="protein sequence ID" value="KKW42527.1"/>
    <property type="molecule type" value="Genomic_DNA"/>
</dbReference>
<comment type="caution">
    <text evidence="2">The sequence shown here is derived from an EMBL/GenBank/DDBJ whole genome shotgun (WGS) entry which is preliminary data.</text>
</comment>
<name>A0A0G2AMI1_9BACT</name>
<proteinExistence type="predicted"/>
<gene>
    <name evidence="2" type="ORF">UY92_C0006G0088</name>
</gene>
<dbReference type="AlphaFoldDB" id="A0A0G2AMI1"/>
<organism evidence="2 3">
    <name type="scientific">Candidatus Magasanikbacteria bacterium GW2011_GWA2_56_11</name>
    <dbReference type="NCBI Taxonomy" id="1619044"/>
    <lineage>
        <taxon>Bacteria</taxon>
        <taxon>Candidatus Magasanikiibacteriota</taxon>
    </lineage>
</organism>
<evidence type="ECO:0000256" key="1">
    <source>
        <dbReference type="SAM" id="MobiDB-lite"/>
    </source>
</evidence>
<dbReference type="Proteomes" id="UP000033870">
    <property type="component" value="Unassembled WGS sequence"/>
</dbReference>
<feature type="region of interest" description="Disordered" evidence="1">
    <location>
        <begin position="110"/>
        <end position="133"/>
    </location>
</feature>
<evidence type="ECO:0000313" key="3">
    <source>
        <dbReference type="Proteomes" id="UP000033870"/>
    </source>
</evidence>
<sequence>MRIQGKKYVLVADRVIYFNENFPNGSIRTELISDPKEERIIVKATVIPDATRPERAFTGYSQALIGEGYINRTAALENAETSAVGRALAMMGIGVIESVASADEIQKARLAGQNLPPRPGAPGPVKRTGEPPF</sequence>